<organism evidence="3 4">
    <name type="scientific">Solibacillus kalamii</name>
    <dbReference type="NCBI Taxonomy" id="1748298"/>
    <lineage>
        <taxon>Bacteria</taxon>
        <taxon>Bacillati</taxon>
        <taxon>Bacillota</taxon>
        <taxon>Bacilli</taxon>
        <taxon>Bacillales</taxon>
        <taxon>Caryophanaceae</taxon>
        <taxon>Solibacillus</taxon>
    </lineage>
</organism>
<dbReference type="SUPFAM" id="SSF51261">
    <property type="entry name" value="Duplicated hybrid motif"/>
    <property type="match status" value="1"/>
</dbReference>
<dbReference type="PANTHER" id="PTHR21666:SF291">
    <property type="entry name" value="STAGE II SPORULATION PROTEIN Q"/>
    <property type="match status" value="1"/>
</dbReference>
<reference evidence="3 4" key="1">
    <citation type="journal article" date="2017" name="Int. J. Syst. Evol. Microbiol.">
        <title>Solibacillus kalamii sp. nov., isolated from a high-efficiency particulate arrestance filter system used in the International Space Station.</title>
        <authorList>
            <person name="Checinska Sielaff A."/>
            <person name="Kumar R.M."/>
            <person name="Pal D."/>
            <person name="Mayilraj S."/>
            <person name="Venkateswaran K."/>
        </authorList>
    </citation>
    <scope>NUCLEOTIDE SEQUENCE [LARGE SCALE GENOMIC DNA]</scope>
    <source>
        <strain evidence="3 4">ISSFR-015</strain>
    </source>
</reference>
<dbReference type="InterPro" id="IPR050570">
    <property type="entry name" value="Cell_wall_metabolism_enzyme"/>
</dbReference>
<dbReference type="Gene3D" id="2.70.70.10">
    <property type="entry name" value="Glucose Permease (Domain IIA)"/>
    <property type="match status" value="1"/>
</dbReference>
<gene>
    <name evidence="3" type="ORF">CBM15_02845</name>
</gene>
<protein>
    <submittedName>
        <fullName evidence="3">Stage II sporulation protein</fullName>
    </submittedName>
</protein>
<feature type="transmembrane region" description="Helical" evidence="1">
    <location>
        <begin position="21"/>
        <end position="42"/>
    </location>
</feature>
<feature type="domain" description="M23ase beta-sheet core" evidence="2">
    <location>
        <begin position="115"/>
        <end position="211"/>
    </location>
</feature>
<dbReference type="Pfam" id="PF01551">
    <property type="entry name" value="Peptidase_M23"/>
    <property type="match status" value="1"/>
</dbReference>
<keyword evidence="1" id="KW-0472">Membrane</keyword>
<name>A0ABX3ZM93_9BACL</name>
<keyword evidence="1" id="KW-0812">Transmembrane</keyword>
<keyword evidence="4" id="KW-1185">Reference proteome</keyword>
<evidence type="ECO:0000313" key="3">
    <source>
        <dbReference type="EMBL" id="OUZ40829.1"/>
    </source>
</evidence>
<sequence>MREVKQKPSQKPVMQRRWFWPAVYGGMAVMIVAVIFSFNALYESQNEQELMEEVSAPADQSIVPTNATVSETLKYPFKEEYLNEVTILQDFYDVSKDEATRENSLLVFNQVFTTSTGVSIAINSEPFEVVAAMSGEVTEVKMDAFTGNSITVTHPNGMQTRYNSVADILVKQGDQVSQGDQLATSQENEWNPNIGVHLHFEVMEDGVLVDPNKYLSF</sequence>
<accession>A0ABX3ZM93</accession>
<keyword evidence="1" id="KW-1133">Transmembrane helix</keyword>
<dbReference type="CDD" id="cd12797">
    <property type="entry name" value="M23_peptidase"/>
    <property type="match status" value="1"/>
</dbReference>
<dbReference type="Proteomes" id="UP000196594">
    <property type="component" value="Unassembled WGS sequence"/>
</dbReference>
<proteinExistence type="predicted"/>
<dbReference type="PANTHER" id="PTHR21666">
    <property type="entry name" value="PEPTIDASE-RELATED"/>
    <property type="match status" value="1"/>
</dbReference>
<dbReference type="InterPro" id="IPR011055">
    <property type="entry name" value="Dup_hybrid_motif"/>
</dbReference>
<evidence type="ECO:0000256" key="1">
    <source>
        <dbReference type="SAM" id="Phobius"/>
    </source>
</evidence>
<comment type="caution">
    <text evidence="3">The sequence shown here is derived from an EMBL/GenBank/DDBJ whole genome shotgun (WGS) entry which is preliminary data.</text>
</comment>
<dbReference type="RefSeq" id="WP_087615660.1">
    <property type="nucleotide sequence ID" value="NZ_JAFBEY010000002.1"/>
</dbReference>
<dbReference type="InterPro" id="IPR016047">
    <property type="entry name" value="M23ase_b-sheet_dom"/>
</dbReference>
<evidence type="ECO:0000259" key="2">
    <source>
        <dbReference type="Pfam" id="PF01551"/>
    </source>
</evidence>
<dbReference type="EMBL" id="NHNT01000001">
    <property type="protein sequence ID" value="OUZ40829.1"/>
    <property type="molecule type" value="Genomic_DNA"/>
</dbReference>
<evidence type="ECO:0000313" key="4">
    <source>
        <dbReference type="Proteomes" id="UP000196594"/>
    </source>
</evidence>